<keyword evidence="3" id="KW-1185">Reference proteome</keyword>
<protein>
    <submittedName>
        <fullName evidence="2">Uncharacterized protein</fullName>
    </submittedName>
</protein>
<organism evidence="2 3">
    <name type="scientific">Aestuariibaculum suncheonense</name>
    <dbReference type="NCBI Taxonomy" id="1028745"/>
    <lineage>
        <taxon>Bacteria</taxon>
        <taxon>Pseudomonadati</taxon>
        <taxon>Bacteroidota</taxon>
        <taxon>Flavobacteriia</taxon>
        <taxon>Flavobacteriales</taxon>
        <taxon>Flavobacteriaceae</taxon>
    </lineage>
</organism>
<dbReference type="EMBL" id="JACVXC010000001">
    <property type="protein sequence ID" value="MBD0833889.1"/>
    <property type="molecule type" value="Genomic_DNA"/>
</dbReference>
<reference evidence="2" key="1">
    <citation type="journal article" date="2013" name="Int. J. Syst. Evol. Microbiol.">
        <title>Aestuariibaculum suncheonense gen. nov., sp. nov., a marine bacterium of the family Flavobacteriaceae isolated from a tidal flat and emended descriptions of the genera Gaetbulibacter and Tamlana.</title>
        <authorList>
            <person name="Jeong S.H."/>
            <person name="Park M.S."/>
            <person name="Jin H.M."/>
            <person name="Lee K."/>
            <person name="Park W."/>
            <person name="Jeon C.O."/>
        </authorList>
    </citation>
    <scope>NUCLEOTIDE SEQUENCE</scope>
    <source>
        <strain evidence="2">SC17</strain>
    </source>
</reference>
<accession>A0A8J6QNC3</accession>
<dbReference type="AlphaFoldDB" id="A0A8J6QNC3"/>
<evidence type="ECO:0000313" key="3">
    <source>
        <dbReference type="Proteomes" id="UP000602057"/>
    </source>
</evidence>
<evidence type="ECO:0000313" key="2">
    <source>
        <dbReference type="EMBL" id="MBD0833889.1"/>
    </source>
</evidence>
<comment type="caution">
    <text evidence="2">The sequence shown here is derived from an EMBL/GenBank/DDBJ whole genome shotgun (WGS) entry which is preliminary data.</text>
</comment>
<name>A0A8J6QNC3_9FLAO</name>
<sequence length="205" mass="23086">MKNVLNNTRKRFLMVTLFATLLSFANDASYFSFKDDAEKTSVTLSDVKAGNLLSIKDDNGMVLYKELIQKTGTYTKGFDLTSLPDGSYFFELDKDVEITTIPFTVNNNTVAFQKELESTIFKPVTRIKGDMVYISRLSLNKAPLEIAVYFTSENGVTSVPELMHSETITNTENVSRIFRLSGLNKGDYKIVYKTEGKVFTESISK</sequence>
<dbReference type="Proteomes" id="UP000602057">
    <property type="component" value="Unassembled WGS sequence"/>
</dbReference>
<proteinExistence type="predicted"/>
<feature type="signal peptide" evidence="1">
    <location>
        <begin position="1"/>
        <end position="25"/>
    </location>
</feature>
<reference evidence="2" key="2">
    <citation type="submission" date="2020-09" db="EMBL/GenBank/DDBJ databases">
        <authorList>
            <person name="Wu Z."/>
        </authorList>
    </citation>
    <scope>NUCLEOTIDE SEQUENCE</scope>
    <source>
        <strain evidence="2">SC17</strain>
    </source>
</reference>
<keyword evidence="1" id="KW-0732">Signal</keyword>
<gene>
    <name evidence="2" type="ORF">ICJ84_00420</name>
</gene>
<evidence type="ECO:0000256" key="1">
    <source>
        <dbReference type="SAM" id="SignalP"/>
    </source>
</evidence>
<dbReference type="RefSeq" id="WP_188214388.1">
    <property type="nucleotide sequence ID" value="NZ_BAABGH010000004.1"/>
</dbReference>
<feature type="chain" id="PRO_5035261659" evidence="1">
    <location>
        <begin position="26"/>
        <end position="205"/>
    </location>
</feature>